<evidence type="ECO:0000313" key="1">
    <source>
        <dbReference type="EMBL" id="GAA3800439.1"/>
    </source>
</evidence>
<dbReference type="EMBL" id="BAABCM010000001">
    <property type="protein sequence ID" value="GAA3800439.1"/>
    <property type="molecule type" value="Genomic_DNA"/>
</dbReference>
<dbReference type="Proteomes" id="UP001501624">
    <property type="component" value="Unassembled WGS sequence"/>
</dbReference>
<dbReference type="RefSeq" id="WP_237335064.1">
    <property type="nucleotide sequence ID" value="NZ_BAABCM010000001.1"/>
</dbReference>
<evidence type="ECO:0000313" key="2">
    <source>
        <dbReference type="Proteomes" id="UP001501624"/>
    </source>
</evidence>
<sequence>MVLLDDDPTAVPSGRIGEIGVLATFVGGRCVHGAEGLRVDGPVPV</sequence>
<gene>
    <name evidence="1" type="ORF">GCM10022380_17200</name>
</gene>
<organism evidence="1 2">
    <name type="scientific">Amycolatopsis tucumanensis</name>
    <dbReference type="NCBI Taxonomy" id="401106"/>
    <lineage>
        <taxon>Bacteria</taxon>
        <taxon>Bacillati</taxon>
        <taxon>Actinomycetota</taxon>
        <taxon>Actinomycetes</taxon>
        <taxon>Pseudonocardiales</taxon>
        <taxon>Pseudonocardiaceae</taxon>
        <taxon>Amycolatopsis</taxon>
    </lineage>
</organism>
<protein>
    <submittedName>
        <fullName evidence="1">Uncharacterized protein</fullName>
    </submittedName>
</protein>
<keyword evidence="2" id="KW-1185">Reference proteome</keyword>
<comment type="caution">
    <text evidence="1">The sequence shown here is derived from an EMBL/GenBank/DDBJ whole genome shotgun (WGS) entry which is preliminary data.</text>
</comment>
<accession>A0ABP7HQY9</accession>
<proteinExistence type="predicted"/>
<reference evidence="2" key="1">
    <citation type="journal article" date="2019" name="Int. J. Syst. Evol. Microbiol.">
        <title>The Global Catalogue of Microorganisms (GCM) 10K type strain sequencing project: providing services to taxonomists for standard genome sequencing and annotation.</title>
        <authorList>
            <consortium name="The Broad Institute Genomics Platform"/>
            <consortium name="The Broad Institute Genome Sequencing Center for Infectious Disease"/>
            <person name="Wu L."/>
            <person name="Ma J."/>
        </authorList>
    </citation>
    <scope>NUCLEOTIDE SEQUENCE [LARGE SCALE GENOMIC DNA]</scope>
    <source>
        <strain evidence="2">JCM 17017</strain>
    </source>
</reference>
<name>A0ABP7HQY9_9PSEU</name>